<dbReference type="InterPro" id="IPR001119">
    <property type="entry name" value="SLH_dom"/>
</dbReference>
<evidence type="ECO:0000256" key="1">
    <source>
        <dbReference type="SAM" id="MobiDB-lite"/>
    </source>
</evidence>
<feature type="signal peptide" evidence="2">
    <location>
        <begin position="1"/>
        <end position="23"/>
    </location>
</feature>
<evidence type="ECO:0000313" key="5">
    <source>
        <dbReference type="Proteomes" id="UP000249467"/>
    </source>
</evidence>
<dbReference type="PANTHER" id="PTHR33740">
    <property type="entry name" value="GPI-ANCHORED ADHESIN-LIKE PROTEIN"/>
    <property type="match status" value="1"/>
</dbReference>
<dbReference type="Proteomes" id="UP000249467">
    <property type="component" value="Unassembled WGS sequence"/>
</dbReference>
<keyword evidence="2" id="KW-0732">Signal</keyword>
<protein>
    <recommendedName>
        <fullName evidence="3">SLH domain-containing protein</fullName>
    </recommendedName>
</protein>
<sequence>MNLKSQLIFRIFLLGLVSACVSACQGANFSSSLESAIAPASPSPSESISEKSDKPIPTATTTESTSVKPTETPITSNSSTSNLDKDRSNIASDRQNSQGDRLSNHLIEIALQALPKSQPAEKTSLKAQLFINFANPKPQSGEFSDLETAPASLRPWIKDLNQLGTITPKTGQLFQPNTLVSRREYARWLLQTNNRLYKNQPSRQVRLAQPNDIASFPDIPNNHSDFTIIQGLANAGLIGGTGDPFRPNDPLLREELVLWKIPLDLRQPLPNATLETVSQAWGFKDSDRISENALSAIFADSQLRDISNIRRSFGFTTLLQPQKPVTRAEAAASLWYFGTATDGISAGKSLELER</sequence>
<reference evidence="4 5" key="2">
    <citation type="submission" date="2018-06" db="EMBL/GenBank/DDBJ databases">
        <title>Metagenomic assembly of (sub)arctic Cyanobacteria and their associated microbiome from non-axenic cultures.</title>
        <authorList>
            <person name="Baurain D."/>
        </authorList>
    </citation>
    <scope>NUCLEOTIDE SEQUENCE [LARGE SCALE GENOMIC DNA]</scope>
    <source>
        <strain evidence="4">ULC066bin1</strain>
    </source>
</reference>
<dbReference type="Pfam" id="PF00395">
    <property type="entry name" value="SLH"/>
    <property type="match status" value="1"/>
</dbReference>
<feature type="region of interest" description="Disordered" evidence="1">
    <location>
        <begin position="35"/>
        <end position="99"/>
    </location>
</feature>
<comment type="caution">
    <text evidence="4">The sequence shown here is derived from an EMBL/GenBank/DDBJ whole genome shotgun (WGS) entry which is preliminary data.</text>
</comment>
<evidence type="ECO:0000313" key="4">
    <source>
        <dbReference type="EMBL" id="PZO35548.1"/>
    </source>
</evidence>
<accession>A0A2W4XW35</accession>
<evidence type="ECO:0000256" key="2">
    <source>
        <dbReference type="SAM" id="SignalP"/>
    </source>
</evidence>
<name>A0A2W4XW35_9CYAN</name>
<gene>
    <name evidence="4" type="ORF">DCF19_23665</name>
</gene>
<dbReference type="AlphaFoldDB" id="A0A2W4XW35"/>
<dbReference type="PROSITE" id="PS51272">
    <property type="entry name" value="SLH"/>
    <property type="match status" value="1"/>
</dbReference>
<organism evidence="4 5">
    <name type="scientific">Pseudanabaena frigida</name>
    <dbReference type="NCBI Taxonomy" id="945775"/>
    <lineage>
        <taxon>Bacteria</taxon>
        <taxon>Bacillati</taxon>
        <taxon>Cyanobacteriota</taxon>
        <taxon>Cyanophyceae</taxon>
        <taxon>Pseudanabaenales</taxon>
        <taxon>Pseudanabaenaceae</taxon>
        <taxon>Pseudanabaena</taxon>
    </lineage>
</organism>
<feature type="compositionally biased region" description="Low complexity" evidence="1">
    <location>
        <begin position="35"/>
        <end position="47"/>
    </location>
</feature>
<feature type="compositionally biased region" description="Polar residues" evidence="1">
    <location>
        <begin position="89"/>
        <end position="99"/>
    </location>
</feature>
<dbReference type="EMBL" id="QBML01000056">
    <property type="protein sequence ID" value="PZO35548.1"/>
    <property type="molecule type" value="Genomic_DNA"/>
</dbReference>
<feature type="chain" id="PRO_5016121956" description="SLH domain-containing protein" evidence="2">
    <location>
        <begin position="24"/>
        <end position="354"/>
    </location>
</feature>
<proteinExistence type="predicted"/>
<dbReference type="PANTHER" id="PTHR33740:SF3">
    <property type="entry name" value="GPI-ANCHORED ADHESIN-LIKE PROTEIN"/>
    <property type="match status" value="1"/>
</dbReference>
<feature type="compositionally biased region" description="Polar residues" evidence="1">
    <location>
        <begin position="58"/>
        <end position="82"/>
    </location>
</feature>
<feature type="domain" description="SLH" evidence="3">
    <location>
        <begin position="212"/>
        <end position="274"/>
    </location>
</feature>
<reference evidence="4 5" key="1">
    <citation type="submission" date="2018-04" db="EMBL/GenBank/DDBJ databases">
        <authorList>
            <person name="Go L.Y."/>
            <person name="Mitchell J.A."/>
        </authorList>
    </citation>
    <scope>NUCLEOTIDE SEQUENCE [LARGE SCALE GENOMIC DNA]</scope>
    <source>
        <strain evidence="4">ULC066bin1</strain>
    </source>
</reference>
<evidence type="ECO:0000259" key="3">
    <source>
        <dbReference type="PROSITE" id="PS51272"/>
    </source>
</evidence>